<proteinExistence type="predicted"/>
<keyword evidence="3" id="KW-1185">Reference proteome</keyword>
<accession>A0A1G6JL41</accession>
<evidence type="ECO:0000313" key="2">
    <source>
        <dbReference type="EMBL" id="SDC19433.1"/>
    </source>
</evidence>
<evidence type="ECO:0000313" key="3">
    <source>
        <dbReference type="Proteomes" id="UP000198943"/>
    </source>
</evidence>
<dbReference type="AlphaFoldDB" id="A0A1G6JL41"/>
<name>A0A1G6JL41_9FIRM</name>
<feature type="compositionally biased region" description="Acidic residues" evidence="1">
    <location>
        <begin position="9"/>
        <end position="21"/>
    </location>
</feature>
<sequence length="35" mass="4068">MAKKSSCHDEEDAQSDATELEENIKDTIKRNVLRY</sequence>
<organism evidence="2 3">
    <name type="scientific">Succiniclasticum ruminis</name>
    <dbReference type="NCBI Taxonomy" id="40841"/>
    <lineage>
        <taxon>Bacteria</taxon>
        <taxon>Bacillati</taxon>
        <taxon>Bacillota</taxon>
        <taxon>Negativicutes</taxon>
        <taxon>Acidaminococcales</taxon>
        <taxon>Acidaminococcaceae</taxon>
        <taxon>Succiniclasticum</taxon>
    </lineage>
</organism>
<reference evidence="3" key="1">
    <citation type="submission" date="2016-10" db="EMBL/GenBank/DDBJ databases">
        <authorList>
            <person name="Varghese N."/>
            <person name="Submissions S."/>
        </authorList>
    </citation>
    <scope>NUCLEOTIDE SEQUENCE [LARGE SCALE GENOMIC DNA]</scope>
    <source>
        <strain evidence="3">DSM 11005</strain>
    </source>
</reference>
<evidence type="ECO:0000256" key="1">
    <source>
        <dbReference type="SAM" id="MobiDB-lite"/>
    </source>
</evidence>
<dbReference type="Proteomes" id="UP000198943">
    <property type="component" value="Unassembled WGS sequence"/>
</dbReference>
<feature type="region of interest" description="Disordered" evidence="1">
    <location>
        <begin position="1"/>
        <end position="21"/>
    </location>
</feature>
<dbReference type="EMBL" id="FMYW01000003">
    <property type="protein sequence ID" value="SDC19433.1"/>
    <property type="molecule type" value="Genomic_DNA"/>
</dbReference>
<gene>
    <name evidence="2" type="ORF">SAMN04487864_103170</name>
</gene>
<protein>
    <submittedName>
        <fullName evidence="2">Uncharacterized protein</fullName>
    </submittedName>
</protein>